<keyword evidence="4" id="KW-1185">Reference proteome</keyword>
<dbReference type="InterPro" id="IPR024445">
    <property type="entry name" value="Tnp_ISXO2-like"/>
</dbReference>
<gene>
    <name evidence="3" type="ORF">H4Q31_19805</name>
</gene>
<feature type="domain" description="ISXO2-like transposase" evidence="2">
    <location>
        <begin position="144"/>
        <end position="309"/>
    </location>
</feature>
<dbReference type="SMART" id="SM01126">
    <property type="entry name" value="DDE_Tnp_IS1595"/>
    <property type="match status" value="1"/>
</dbReference>
<dbReference type="EMBL" id="JACJVN010000089">
    <property type="protein sequence ID" value="MBB6679533.1"/>
    <property type="molecule type" value="Genomic_DNA"/>
</dbReference>
<dbReference type="PANTHER" id="PTHR33293">
    <property type="entry name" value="INSERTION ELEMENT IS1 1 PROTEIN INSB-RELATED"/>
    <property type="match status" value="1"/>
</dbReference>
<reference evidence="3 4" key="1">
    <citation type="submission" date="2020-08" db="EMBL/GenBank/DDBJ databases">
        <title>Cohnella phylogeny.</title>
        <authorList>
            <person name="Dunlap C."/>
        </authorList>
    </citation>
    <scope>NUCLEOTIDE SEQUENCE [LARGE SCALE GENOMIC DNA]</scope>
    <source>
        <strain evidence="3 4">DSM 103658</strain>
    </source>
</reference>
<dbReference type="InterPro" id="IPR051354">
    <property type="entry name" value="Transposase_27_IS1"/>
</dbReference>
<evidence type="ECO:0000313" key="3">
    <source>
        <dbReference type="EMBL" id="MBB6679533.1"/>
    </source>
</evidence>
<dbReference type="AlphaFoldDB" id="A0A841TDL1"/>
<feature type="region of interest" description="Disordered" evidence="1">
    <location>
        <begin position="159"/>
        <end position="188"/>
    </location>
</feature>
<dbReference type="RefSeq" id="WP_185180793.1">
    <property type="nucleotide sequence ID" value="NZ_CBCSEP010000049.1"/>
</dbReference>
<dbReference type="NCBIfam" id="NF033547">
    <property type="entry name" value="transpos_IS1595"/>
    <property type="match status" value="1"/>
</dbReference>
<comment type="caution">
    <text evidence="3">The sequence shown here is derived from an EMBL/GenBank/DDBJ whole genome shotgun (WGS) entry which is preliminary data.</text>
</comment>
<organism evidence="3 4">
    <name type="scientific">Cohnella lubricantis</name>
    <dbReference type="NCBI Taxonomy" id="2163172"/>
    <lineage>
        <taxon>Bacteria</taxon>
        <taxon>Bacillati</taxon>
        <taxon>Bacillota</taxon>
        <taxon>Bacilli</taxon>
        <taxon>Bacillales</taxon>
        <taxon>Paenibacillaceae</taxon>
        <taxon>Cohnella</taxon>
    </lineage>
</organism>
<evidence type="ECO:0000313" key="4">
    <source>
        <dbReference type="Proteomes" id="UP000574133"/>
    </source>
</evidence>
<dbReference type="Proteomes" id="UP000574133">
    <property type="component" value="Unassembled WGS sequence"/>
</dbReference>
<feature type="compositionally biased region" description="Basic residues" evidence="1">
    <location>
        <begin position="164"/>
        <end position="177"/>
    </location>
</feature>
<evidence type="ECO:0000256" key="1">
    <source>
        <dbReference type="SAM" id="MobiDB-lite"/>
    </source>
</evidence>
<proteinExistence type="predicted"/>
<protein>
    <submittedName>
        <fullName evidence="3">IS1595 family transposase</fullName>
    </submittedName>
</protein>
<evidence type="ECO:0000259" key="2">
    <source>
        <dbReference type="SMART" id="SM01126"/>
    </source>
</evidence>
<dbReference type="Pfam" id="PF12762">
    <property type="entry name" value="DDE_Tnp_IS1595"/>
    <property type="match status" value="1"/>
</dbReference>
<accession>A0A841TDL1</accession>
<sequence>MNWLNIYENFTDLPSKEQHSLFEAIKETLFPAPKVEGLLGDIREAKFSGGLACLHCGSLSVKRNGKYRGRQRYLCKDCGKSFNDMTGTPMAGTHKPNLWIKYFELMIEGYTLPKIVERVDIHISTAFYWRHKILNALRSLGNCQLNGIIESDETHFLESEKGRKGGIPHRDARKRGRKVEDEKKEKRKRGISKEQVSIVVAYDRNDNIICQMGGRGRIKAEEIDKVIGGYIAPSSLLCTDSATNYKKFAKMKGLTHEILPRGTHVSKSIYHIQHVNSFHSRLKQWMDRFQGVATKYIDNYMFWFRFLELHKKLEFTDRQKKLLLDTCKRANFTTVKKLRTSV</sequence>
<dbReference type="PANTHER" id="PTHR33293:SF1">
    <property type="entry name" value="INSERTION ELEMENT IS1 1 PROTEIN INSB-RELATED"/>
    <property type="match status" value="1"/>
</dbReference>
<name>A0A841TDL1_9BACL</name>